<feature type="region of interest" description="Disordered" evidence="2">
    <location>
        <begin position="83"/>
        <end position="105"/>
    </location>
</feature>
<comment type="caution">
    <text evidence="3">The sequence shown here is derived from an EMBL/GenBank/DDBJ whole genome shotgun (WGS) entry which is preliminary data.</text>
</comment>
<dbReference type="EMBL" id="SLWS01000001">
    <property type="protein sequence ID" value="TCO65381.1"/>
    <property type="molecule type" value="Genomic_DNA"/>
</dbReference>
<evidence type="ECO:0000313" key="3">
    <source>
        <dbReference type="EMBL" id="TCO65381.1"/>
    </source>
</evidence>
<organism evidence="3 4">
    <name type="scientific">Actinocrispum wychmicini</name>
    <dbReference type="NCBI Taxonomy" id="1213861"/>
    <lineage>
        <taxon>Bacteria</taxon>
        <taxon>Bacillati</taxon>
        <taxon>Actinomycetota</taxon>
        <taxon>Actinomycetes</taxon>
        <taxon>Pseudonocardiales</taxon>
        <taxon>Pseudonocardiaceae</taxon>
        <taxon>Actinocrispum</taxon>
    </lineage>
</organism>
<dbReference type="Pfam" id="PF06013">
    <property type="entry name" value="WXG100"/>
    <property type="match status" value="1"/>
</dbReference>
<dbReference type="Proteomes" id="UP000295680">
    <property type="component" value="Unassembled WGS sequence"/>
</dbReference>
<name>A0A4R2JXR3_9PSEU</name>
<comment type="similarity">
    <text evidence="1">Belongs to the WXG100 family.</text>
</comment>
<dbReference type="InterPro" id="IPR010310">
    <property type="entry name" value="T7SS_ESAT-6-like"/>
</dbReference>
<evidence type="ECO:0000256" key="2">
    <source>
        <dbReference type="SAM" id="MobiDB-lite"/>
    </source>
</evidence>
<dbReference type="NCBIfam" id="TIGR03930">
    <property type="entry name" value="WXG100_ESAT6"/>
    <property type="match status" value="1"/>
</dbReference>
<evidence type="ECO:0000256" key="1">
    <source>
        <dbReference type="RuleBase" id="RU362001"/>
    </source>
</evidence>
<gene>
    <name evidence="3" type="ORF">EV192_1011173</name>
</gene>
<protein>
    <recommendedName>
        <fullName evidence="1">ESAT-6-like protein</fullName>
    </recommendedName>
</protein>
<dbReference type="InterPro" id="IPR036689">
    <property type="entry name" value="ESAT-6-like_sf"/>
</dbReference>
<dbReference type="RefSeq" id="WP_132111753.1">
    <property type="nucleotide sequence ID" value="NZ_SLWS01000001.1"/>
</dbReference>
<proteinExistence type="inferred from homology"/>
<dbReference type="SUPFAM" id="SSF140453">
    <property type="entry name" value="EsxAB dimer-like"/>
    <property type="match status" value="1"/>
</dbReference>
<sequence length="105" mass="11253">MPEGYVVTGADLLKAKSDTQNVRDNSAANINNMRNQLAGIEGAWQGQAATAFHSLLERFNTASDRILQDLQTISENLGTAATQYGAREEESSQSLKNAGGGDFSF</sequence>
<evidence type="ECO:0000313" key="4">
    <source>
        <dbReference type="Proteomes" id="UP000295680"/>
    </source>
</evidence>
<reference evidence="3 4" key="1">
    <citation type="submission" date="2019-03" db="EMBL/GenBank/DDBJ databases">
        <title>Genomic Encyclopedia of Type Strains, Phase IV (KMG-IV): sequencing the most valuable type-strain genomes for metagenomic binning, comparative biology and taxonomic classification.</title>
        <authorList>
            <person name="Goeker M."/>
        </authorList>
    </citation>
    <scope>NUCLEOTIDE SEQUENCE [LARGE SCALE GENOMIC DNA]</scope>
    <source>
        <strain evidence="3 4">DSM 45934</strain>
    </source>
</reference>
<dbReference type="Gene3D" id="1.10.287.1060">
    <property type="entry name" value="ESAT-6-like"/>
    <property type="match status" value="1"/>
</dbReference>
<dbReference type="OrthoDB" id="4554345at2"/>
<keyword evidence="4" id="KW-1185">Reference proteome</keyword>
<accession>A0A4R2JXR3</accession>
<dbReference type="AlphaFoldDB" id="A0A4R2JXR3"/>